<protein>
    <recommendedName>
        <fullName evidence="5">DUF2802 domain-containing protein</fullName>
    </recommendedName>
</protein>
<dbReference type="EMBL" id="CP033433">
    <property type="protein sequence ID" value="AYQ72008.1"/>
    <property type="molecule type" value="Genomic_DNA"/>
</dbReference>
<dbReference type="RefSeq" id="WP_123040069.1">
    <property type="nucleotide sequence ID" value="NZ_CP033433.1"/>
</dbReference>
<proteinExistence type="predicted"/>
<reference evidence="3 4" key="1">
    <citation type="submission" date="2018-10" db="EMBL/GenBank/DDBJ databases">
        <title>Genome Sequence of Cohnella sp.</title>
        <authorList>
            <person name="Srinivasan S."/>
            <person name="Kim M.K."/>
        </authorList>
    </citation>
    <scope>NUCLEOTIDE SEQUENCE [LARGE SCALE GENOMIC DNA]</scope>
    <source>
        <strain evidence="3 4">18JY8-7</strain>
    </source>
</reference>
<keyword evidence="1" id="KW-0175">Coiled coil</keyword>
<accession>A0A3G3JUT3</accession>
<evidence type="ECO:0000313" key="4">
    <source>
        <dbReference type="Proteomes" id="UP000269097"/>
    </source>
</evidence>
<evidence type="ECO:0000256" key="2">
    <source>
        <dbReference type="SAM" id="MobiDB-lite"/>
    </source>
</evidence>
<evidence type="ECO:0000313" key="3">
    <source>
        <dbReference type="EMBL" id="AYQ72008.1"/>
    </source>
</evidence>
<dbReference type="Proteomes" id="UP000269097">
    <property type="component" value="Chromosome"/>
</dbReference>
<organism evidence="3 4">
    <name type="scientific">Cohnella candidum</name>
    <dbReference type="NCBI Taxonomy" id="2674991"/>
    <lineage>
        <taxon>Bacteria</taxon>
        <taxon>Bacillati</taxon>
        <taxon>Bacillota</taxon>
        <taxon>Bacilli</taxon>
        <taxon>Bacillales</taxon>
        <taxon>Paenibacillaceae</taxon>
        <taxon>Cohnella</taxon>
    </lineage>
</organism>
<sequence>MTPWLSVVLFGVAVFGFSWLSPGRPRDDRAEGGSDPAYDRLLEDLESENRELLDAVAKFKQEQDDKVKGLVKQIVELEHQMKSVAEQSAAAAAAATAASAQPVPAPAAQMSAQAVAEPAQPPAAPEPAPSVTVEARMEEEALQPTSIRVRYAELLALHDKGRSVEQIAKTAGMNKGEVQLILQLARREEEQLA</sequence>
<feature type="compositionally biased region" description="Low complexity" evidence="2">
    <location>
        <begin position="109"/>
        <end position="118"/>
    </location>
</feature>
<feature type="region of interest" description="Disordered" evidence="2">
    <location>
        <begin position="109"/>
        <end position="135"/>
    </location>
</feature>
<keyword evidence="4" id="KW-1185">Reference proteome</keyword>
<name>A0A3G3JUT3_9BACL</name>
<feature type="compositionally biased region" description="Pro residues" evidence="2">
    <location>
        <begin position="119"/>
        <end position="128"/>
    </location>
</feature>
<dbReference type="KEGG" id="coh:EAV92_05150"/>
<gene>
    <name evidence="3" type="ORF">EAV92_05150</name>
</gene>
<evidence type="ECO:0008006" key="5">
    <source>
        <dbReference type="Google" id="ProtNLM"/>
    </source>
</evidence>
<feature type="coiled-coil region" evidence="1">
    <location>
        <begin position="38"/>
        <end position="87"/>
    </location>
</feature>
<dbReference type="AlphaFoldDB" id="A0A3G3JUT3"/>
<evidence type="ECO:0000256" key="1">
    <source>
        <dbReference type="SAM" id="Coils"/>
    </source>
</evidence>
<dbReference type="Pfam" id="PF19610">
    <property type="entry name" value="DUF6115"/>
    <property type="match status" value="1"/>
</dbReference>
<dbReference type="InterPro" id="IPR046118">
    <property type="entry name" value="DUF6115"/>
</dbReference>